<dbReference type="Gene3D" id="3.10.20.90">
    <property type="entry name" value="Phosphatidylinositol 3-kinase Catalytic Subunit, Chain A, domain 1"/>
    <property type="match status" value="1"/>
</dbReference>
<keyword evidence="1" id="KW-0175">Coiled coil</keyword>
<dbReference type="Proteomes" id="UP000095287">
    <property type="component" value="Unplaced"/>
</dbReference>
<evidence type="ECO:0000313" key="2">
    <source>
        <dbReference type="Proteomes" id="UP000095287"/>
    </source>
</evidence>
<dbReference type="AlphaFoldDB" id="A0A1I7Z342"/>
<evidence type="ECO:0000256" key="1">
    <source>
        <dbReference type="SAM" id="Coils"/>
    </source>
</evidence>
<feature type="coiled-coil region" evidence="1">
    <location>
        <begin position="225"/>
        <end position="259"/>
    </location>
</feature>
<accession>A0A1I7Z342</accession>
<dbReference type="PANTHER" id="PTHR15286:SF6">
    <property type="entry name" value="GH01133P"/>
    <property type="match status" value="1"/>
</dbReference>
<dbReference type="InterPro" id="IPR033593">
    <property type="entry name" value="N-RASSF"/>
</dbReference>
<name>A0A1I7Z342_9BILA</name>
<dbReference type="WBParaSite" id="L893_g22368.t1">
    <property type="protein sequence ID" value="L893_g22368.t1"/>
    <property type="gene ID" value="L893_g22368"/>
</dbReference>
<proteinExistence type="predicted"/>
<dbReference type="PANTHER" id="PTHR15286">
    <property type="entry name" value="RAS-ASSOCIATING DOMAIN CONTAINING PROTEIN"/>
    <property type="match status" value="1"/>
</dbReference>
<organism evidence="2 3">
    <name type="scientific">Steinernema glaseri</name>
    <dbReference type="NCBI Taxonomy" id="37863"/>
    <lineage>
        <taxon>Eukaryota</taxon>
        <taxon>Metazoa</taxon>
        <taxon>Ecdysozoa</taxon>
        <taxon>Nematoda</taxon>
        <taxon>Chromadorea</taxon>
        <taxon>Rhabditida</taxon>
        <taxon>Tylenchina</taxon>
        <taxon>Panagrolaimomorpha</taxon>
        <taxon>Strongyloidoidea</taxon>
        <taxon>Steinernematidae</taxon>
        <taxon>Steinernema</taxon>
    </lineage>
</organism>
<evidence type="ECO:0000313" key="3">
    <source>
        <dbReference type="WBParaSite" id="L893_g22368.t1"/>
    </source>
</evidence>
<sequence length="277" mass="31790">MINDDCANDLGVGDFKIRVDGIERYVSGVTTQTTCSEIIYALAHSMKKRGKFVLVVRDSTGKEKTLAPNEQPWTVEARNQQVEFELRDIDEVTAISVMPHENSIKNQADYEGRCGPPPAYHDFIKKRHATLHSPHTNGLEGAVNSAFAKDSSEMFIMSLNLSRTELEVLLQSQSDAIREQKQYMASLDNNLRNSEQLELFQLTKQHANLRAVLNSLKSTDWPHEYRKELQRSHNITNQIDQLRNEIQRLREAIEDTNYQYQQFAHDLNEEDLVESAQ</sequence>
<reference evidence="3" key="1">
    <citation type="submission" date="2016-11" db="UniProtKB">
        <authorList>
            <consortium name="WormBaseParasite"/>
        </authorList>
    </citation>
    <scope>IDENTIFICATION</scope>
</reference>
<protein>
    <submittedName>
        <fullName evidence="3">Ras-associating domain-containing protein</fullName>
    </submittedName>
</protein>
<dbReference type="SUPFAM" id="SSF54236">
    <property type="entry name" value="Ubiquitin-like"/>
    <property type="match status" value="1"/>
</dbReference>
<keyword evidence="2" id="KW-1185">Reference proteome</keyword>
<dbReference type="InterPro" id="IPR029071">
    <property type="entry name" value="Ubiquitin-like_domsf"/>
</dbReference>